<evidence type="ECO:0000313" key="9">
    <source>
        <dbReference type="EnsemblPlants" id="AET01553"/>
    </source>
</evidence>
<feature type="chain" id="PRO_5014574295" evidence="6">
    <location>
        <begin position="25"/>
        <end position="334"/>
    </location>
</feature>
<reference evidence="8 10" key="2">
    <citation type="journal article" date="2014" name="BMC Genomics">
        <title>An improved genome release (version Mt4.0) for the model legume Medicago truncatula.</title>
        <authorList>
            <person name="Tang H."/>
            <person name="Krishnakumar V."/>
            <person name="Bidwell S."/>
            <person name="Rosen B."/>
            <person name="Chan A."/>
            <person name="Zhou S."/>
            <person name="Gentzbittel L."/>
            <person name="Childs K.L."/>
            <person name="Yandell M."/>
            <person name="Gundlach H."/>
            <person name="Mayer K.F."/>
            <person name="Schwartz D.C."/>
            <person name="Town C.D."/>
        </authorList>
    </citation>
    <scope>GENOME REANNOTATION</scope>
    <source>
        <strain evidence="9 10">cv. Jemalong A17</strain>
    </source>
</reference>
<accession>G7LHD7</accession>
<comment type="subcellular location">
    <subcellularLocation>
        <location evidence="1">Membrane</location>
        <topology evidence="1">Single-pass membrane protein</topology>
    </subcellularLocation>
</comment>
<keyword evidence="2" id="KW-0812">Transmembrane</keyword>
<dbReference type="GO" id="GO:0016020">
    <property type="term" value="C:membrane"/>
    <property type="evidence" value="ECO:0007669"/>
    <property type="project" value="UniProtKB-SubCell"/>
</dbReference>
<dbReference type="PANTHER" id="PTHR45631:SF202">
    <property type="entry name" value="SENESCENCE-INDUCED RECEPTOR-LIKE SERINE_THREONINE-PROTEIN KINASE"/>
    <property type="match status" value="1"/>
</dbReference>
<evidence type="ECO:0000313" key="8">
    <source>
        <dbReference type="EMBL" id="AET01553.2"/>
    </source>
</evidence>
<evidence type="ECO:0000256" key="3">
    <source>
        <dbReference type="ARBA" id="ARBA00022729"/>
    </source>
</evidence>
<evidence type="ECO:0000256" key="4">
    <source>
        <dbReference type="ARBA" id="ARBA00022989"/>
    </source>
</evidence>
<dbReference type="PANTHER" id="PTHR45631">
    <property type="entry name" value="OS07G0107800 PROTEIN-RELATED"/>
    <property type="match status" value="1"/>
</dbReference>
<keyword evidence="3 6" id="KW-0732">Signal</keyword>
<dbReference type="STRING" id="3880.G7LHD7"/>
<keyword evidence="10" id="KW-1185">Reference proteome</keyword>
<evidence type="ECO:0000256" key="2">
    <source>
        <dbReference type="ARBA" id="ARBA00022692"/>
    </source>
</evidence>
<dbReference type="Pfam" id="PF12819">
    <property type="entry name" value="Malectin_like"/>
    <property type="match status" value="2"/>
</dbReference>
<proteinExistence type="predicted"/>
<evidence type="ECO:0000313" key="10">
    <source>
        <dbReference type="Proteomes" id="UP000002051"/>
    </source>
</evidence>
<organism evidence="8 10">
    <name type="scientific">Medicago truncatula</name>
    <name type="common">Barrel medic</name>
    <name type="synonym">Medicago tribuloides</name>
    <dbReference type="NCBI Taxonomy" id="3880"/>
    <lineage>
        <taxon>Eukaryota</taxon>
        <taxon>Viridiplantae</taxon>
        <taxon>Streptophyta</taxon>
        <taxon>Embryophyta</taxon>
        <taxon>Tracheophyta</taxon>
        <taxon>Spermatophyta</taxon>
        <taxon>Magnoliopsida</taxon>
        <taxon>eudicotyledons</taxon>
        <taxon>Gunneridae</taxon>
        <taxon>Pentapetalae</taxon>
        <taxon>rosids</taxon>
        <taxon>fabids</taxon>
        <taxon>Fabales</taxon>
        <taxon>Fabaceae</taxon>
        <taxon>Papilionoideae</taxon>
        <taxon>50 kb inversion clade</taxon>
        <taxon>NPAAA clade</taxon>
        <taxon>Hologalegina</taxon>
        <taxon>IRL clade</taxon>
        <taxon>Trifolieae</taxon>
        <taxon>Medicago</taxon>
    </lineage>
</organism>
<evidence type="ECO:0000256" key="5">
    <source>
        <dbReference type="ARBA" id="ARBA00023136"/>
    </source>
</evidence>
<reference evidence="8 10" key="1">
    <citation type="journal article" date="2011" name="Nature">
        <title>The Medicago genome provides insight into the evolution of rhizobial symbioses.</title>
        <authorList>
            <person name="Young N.D."/>
            <person name="Debelle F."/>
            <person name="Oldroyd G.E."/>
            <person name="Geurts R."/>
            <person name="Cannon S.B."/>
            <person name="Udvardi M.K."/>
            <person name="Benedito V.A."/>
            <person name="Mayer K.F."/>
            <person name="Gouzy J."/>
            <person name="Schoof H."/>
            <person name="Van de Peer Y."/>
            <person name="Proost S."/>
            <person name="Cook D.R."/>
            <person name="Meyers B.C."/>
            <person name="Spannagl M."/>
            <person name="Cheung F."/>
            <person name="De Mita S."/>
            <person name="Krishnakumar V."/>
            <person name="Gundlach H."/>
            <person name="Zhou S."/>
            <person name="Mudge J."/>
            <person name="Bharti A.K."/>
            <person name="Murray J.D."/>
            <person name="Naoumkina M.A."/>
            <person name="Rosen B."/>
            <person name="Silverstein K.A."/>
            <person name="Tang H."/>
            <person name="Rombauts S."/>
            <person name="Zhao P.X."/>
            <person name="Zhou P."/>
            <person name="Barbe V."/>
            <person name="Bardou P."/>
            <person name="Bechner M."/>
            <person name="Bellec A."/>
            <person name="Berger A."/>
            <person name="Berges H."/>
            <person name="Bidwell S."/>
            <person name="Bisseling T."/>
            <person name="Choisne N."/>
            <person name="Couloux A."/>
            <person name="Denny R."/>
            <person name="Deshpande S."/>
            <person name="Dai X."/>
            <person name="Doyle J.J."/>
            <person name="Dudez A.M."/>
            <person name="Farmer A.D."/>
            <person name="Fouteau S."/>
            <person name="Franken C."/>
            <person name="Gibelin C."/>
            <person name="Gish J."/>
            <person name="Goldstein S."/>
            <person name="Gonzalez A.J."/>
            <person name="Green P.J."/>
            <person name="Hallab A."/>
            <person name="Hartog M."/>
            <person name="Hua A."/>
            <person name="Humphray S.J."/>
            <person name="Jeong D.H."/>
            <person name="Jing Y."/>
            <person name="Jocker A."/>
            <person name="Kenton S.M."/>
            <person name="Kim D.J."/>
            <person name="Klee K."/>
            <person name="Lai H."/>
            <person name="Lang C."/>
            <person name="Lin S."/>
            <person name="Macmil S.L."/>
            <person name="Magdelenat G."/>
            <person name="Matthews L."/>
            <person name="McCorrison J."/>
            <person name="Monaghan E.L."/>
            <person name="Mun J.H."/>
            <person name="Najar F.Z."/>
            <person name="Nicholson C."/>
            <person name="Noirot C."/>
            <person name="O'Bleness M."/>
            <person name="Paule C.R."/>
            <person name="Poulain J."/>
            <person name="Prion F."/>
            <person name="Qin B."/>
            <person name="Qu C."/>
            <person name="Retzel E.F."/>
            <person name="Riddle C."/>
            <person name="Sallet E."/>
            <person name="Samain S."/>
            <person name="Samson N."/>
            <person name="Sanders I."/>
            <person name="Saurat O."/>
            <person name="Scarpelli C."/>
            <person name="Schiex T."/>
            <person name="Segurens B."/>
            <person name="Severin A.J."/>
            <person name="Sherrier D.J."/>
            <person name="Shi R."/>
            <person name="Sims S."/>
            <person name="Singer S.R."/>
            <person name="Sinharoy S."/>
            <person name="Sterck L."/>
            <person name="Viollet A."/>
            <person name="Wang B.B."/>
            <person name="Wang K."/>
            <person name="Wang M."/>
            <person name="Wang X."/>
            <person name="Warfsmann J."/>
            <person name="Weissenbach J."/>
            <person name="White D.D."/>
            <person name="White J.D."/>
            <person name="Wiley G.B."/>
            <person name="Wincker P."/>
            <person name="Xing Y."/>
            <person name="Yang L."/>
            <person name="Yao Z."/>
            <person name="Ying F."/>
            <person name="Zhai J."/>
            <person name="Zhou L."/>
            <person name="Zuber A."/>
            <person name="Denarie J."/>
            <person name="Dixon R.A."/>
            <person name="May G.D."/>
            <person name="Schwartz D.C."/>
            <person name="Rogers J."/>
            <person name="Quetier F."/>
            <person name="Town C.D."/>
            <person name="Roe B.A."/>
        </authorList>
    </citation>
    <scope>NUCLEOTIDE SEQUENCE [LARGE SCALE GENOMIC DNA]</scope>
    <source>
        <strain evidence="8">A17</strain>
        <strain evidence="9 10">cv. Jemalong A17</strain>
    </source>
</reference>
<evidence type="ECO:0000259" key="7">
    <source>
        <dbReference type="Pfam" id="PF12819"/>
    </source>
</evidence>
<dbReference type="EMBL" id="CM001224">
    <property type="protein sequence ID" value="AET01553.2"/>
    <property type="molecule type" value="Genomic_DNA"/>
</dbReference>
<dbReference type="PaxDb" id="3880-AET01553"/>
<feature type="domain" description="Malectin-like" evidence="7">
    <location>
        <begin position="33"/>
        <end position="68"/>
    </location>
</feature>
<keyword evidence="4" id="KW-1133">Transmembrane helix</keyword>
<dbReference type="HOGENOM" id="CLU_000288_41_5_1"/>
<evidence type="ECO:0000256" key="6">
    <source>
        <dbReference type="SAM" id="SignalP"/>
    </source>
</evidence>
<accession>A0A0C3XX14</accession>
<keyword evidence="5" id="KW-0472">Membrane</keyword>
<dbReference type="AlphaFoldDB" id="G7LHD7"/>
<protein>
    <submittedName>
        <fullName evidence="8">Carbohydrate-binding protein of the ER protein</fullName>
    </submittedName>
</protein>
<dbReference type="eggNOG" id="ENOG502QQCZ">
    <property type="taxonomic scope" value="Eukaryota"/>
</dbReference>
<reference evidence="9" key="3">
    <citation type="submission" date="2015-04" db="UniProtKB">
        <authorList>
            <consortium name="EnsemblPlants"/>
        </authorList>
    </citation>
    <scope>IDENTIFICATION</scope>
    <source>
        <strain evidence="9">cv. Jemalong A17</strain>
    </source>
</reference>
<feature type="domain" description="Malectin-like" evidence="7">
    <location>
        <begin position="77"/>
        <end position="334"/>
    </location>
</feature>
<dbReference type="InterPro" id="IPR024788">
    <property type="entry name" value="Malectin-like_Carb-bd_dom"/>
</dbReference>
<name>G7LHD7_MEDTR</name>
<dbReference type="Proteomes" id="UP000002051">
    <property type="component" value="Chromosome 8"/>
</dbReference>
<feature type="signal peptide" evidence="6">
    <location>
        <begin position="1"/>
        <end position="24"/>
    </location>
</feature>
<dbReference type="EnsemblPlants" id="AET01553">
    <property type="protein sequence ID" value="AET01553"/>
    <property type="gene ID" value="MTR_8g014840"/>
</dbReference>
<evidence type="ECO:0000256" key="1">
    <source>
        <dbReference type="ARBA" id="ARBA00004167"/>
    </source>
</evidence>
<sequence length="334" mass="37932">MGMLLHFLLVLFGVLPTIFVLIQAQDQSGFISIDCGLPAHLNYSALDTGISYISDAKFIDTGVTKRILSTEIILKHVTSGNIYLIRASFYYGNYDNLNQPPQFDLHFGANVWDTVNFPNVSVTTTREIIYTPSLDYIQPCLVNTGSRTPFISAIELRSLNNTAYGKYSDKSSVLSLSFRSDIGSITNLQYRYKDDVNDRIWFPFQLNEMKRLSTNEDLLGQGSYKLPAIVMSTAAIPVNASAPLQLEWETYNVNDRFYLYMHFNEVEELAANETREFNITVNDKFWFGPEIPGYRSVNTISSIRPLTGAKRYQISLYKTENSTLPPILNAYEVY</sequence>
<gene>
    <name evidence="8" type="ordered locus">MTR_8g014840</name>
</gene>